<dbReference type="Proteomes" id="UP001338125">
    <property type="component" value="Unassembled WGS sequence"/>
</dbReference>
<dbReference type="EMBL" id="JAVFKD010000002">
    <property type="protein sequence ID" value="KAK5997275.1"/>
    <property type="molecule type" value="Genomic_DNA"/>
</dbReference>
<comment type="caution">
    <text evidence="2">The sequence shown here is derived from an EMBL/GenBank/DDBJ whole genome shotgun (WGS) entry which is preliminary data.</text>
</comment>
<feature type="region of interest" description="Disordered" evidence="1">
    <location>
        <begin position="1"/>
        <end position="48"/>
    </location>
</feature>
<organism evidence="2 3">
    <name type="scientific">Cladobotryum mycophilum</name>
    <dbReference type="NCBI Taxonomy" id="491253"/>
    <lineage>
        <taxon>Eukaryota</taxon>
        <taxon>Fungi</taxon>
        <taxon>Dikarya</taxon>
        <taxon>Ascomycota</taxon>
        <taxon>Pezizomycotina</taxon>
        <taxon>Sordariomycetes</taxon>
        <taxon>Hypocreomycetidae</taxon>
        <taxon>Hypocreales</taxon>
        <taxon>Hypocreaceae</taxon>
        <taxon>Cladobotryum</taxon>
    </lineage>
</organism>
<feature type="compositionally biased region" description="Basic and acidic residues" evidence="1">
    <location>
        <begin position="14"/>
        <end position="26"/>
    </location>
</feature>
<evidence type="ECO:0000313" key="3">
    <source>
        <dbReference type="Proteomes" id="UP001338125"/>
    </source>
</evidence>
<protein>
    <submittedName>
        <fullName evidence="2">Uncharacterized protein</fullName>
    </submittedName>
</protein>
<proteinExistence type="predicted"/>
<evidence type="ECO:0000256" key="1">
    <source>
        <dbReference type="SAM" id="MobiDB-lite"/>
    </source>
</evidence>
<keyword evidence="3" id="KW-1185">Reference proteome</keyword>
<evidence type="ECO:0000313" key="2">
    <source>
        <dbReference type="EMBL" id="KAK5997275.1"/>
    </source>
</evidence>
<reference evidence="2 3" key="1">
    <citation type="submission" date="2024-01" db="EMBL/GenBank/DDBJ databases">
        <title>Complete genome of Cladobotryum mycophilum ATHUM6906.</title>
        <authorList>
            <person name="Christinaki A.C."/>
            <person name="Myridakis A.I."/>
            <person name="Kouvelis V.N."/>
        </authorList>
    </citation>
    <scope>NUCLEOTIDE SEQUENCE [LARGE SCALE GENOMIC DNA]</scope>
    <source>
        <strain evidence="2 3">ATHUM6906</strain>
    </source>
</reference>
<name>A0ABR0SZU7_9HYPO</name>
<gene>
    <name evidence="2" type="ORF">PT974_02630</name>
</gene>
<accession>A0ABR0SZU7</accession>
<sequence length="69" mass="7703">MSLVAFPFQPHARGLQERSKSDDGRSDSPTLDTRKPRFSGSPDVSAMSSLGTTQKINSFWRFARDEDVV</sequence>